<dbReference type="EMBL" id="MU827806">
    <property type="protein sequence ID" value="KAJ7325704.1"/>
    <property type="molecule type" value="Genomic_DNA"/>
</dbReference>
<accession>A0A9X0CF37</accession>
<dbReference type="PANTHER" id="PTHR10704">
    <property type="entry name" value="CARBOHYDRATE SULFOTRANSFERASE"/>
    <property type="match status" value="1"/>
</dbReference>
<dbReference type="OrthoDB" id="6138663at2759"/>
<sequence length="304" mass="35390">MAVMLYLATSPKTYNANIEQPGPFNQLAISVLESGLGRGERSKLPRQSFQWMQGVFQCKFVSPKHANDLQHYYRKVHGMRRSRETQASVALSSPPFCHFNTSDPRWNLKDGCPEPFDQKMLEEVCEKKYNMTVVKALMARLPKNSIEQLINVCDSSKEFDCKLLFLVRDPRGIIPSSQARWRKRIKILRYEDLAAKPSKLLPDLLEFAGLPMDETASNWLDLASHKPKTESEQKAAPWREDSFEGAERWRWKVLPYEISIIEHYCSHVMKLLGYKRLDHSYEMQRNLSVRLLDDDFEALGWLYN</sequence>
<proteinExistence type="predicted"/>
<organism evidence="1 2">
    <name type="scientific">Desmophyllum pertusum</name>
    <dbReference type="NCBI Taxonomy" id="174260"/>
    <lineage>
        <taxon>Eukaryota</taxon>
        <taxon>Metazoa</taxon>
        <taxon>Cnidaria</taxon>
        <taxon>Anthozoa</taxon>
        <taxon>Hexacorallia</taxon>
        <taxon>Scleractinia</taxon>
        <taxon>Caryophylliina</taxon>
        <taxon>Caryophylliidae</taxon>
        <taxon>Desmophyllum</taxon>
    </lineage>
</organism>
<dbReference type="SUPFAM" id="SSF52540">
    <property type="entry name" value="P-loop containing nucleoside triphosphate hydrolases"/>
    <property type="match status" value="1"/>
</dbReference>
<dbReference type="InterPro" id="IPR027417">
    <property type="entry name" value="P-loop_NTPase"/>
</dbReference>
<name>A0A9X0CF37_9CNID</name>
<dbReference type="GO" id="GO:0006044">
    <property type="term" value="P:N-acetylglucosamine metabolic process"/>
    <property type="evidence" value="ECO:0007669"/>
    <property type="project" value="TreeGrafter"/>
</dbReference>
<reference evidence="1" key="1">
    <citation type="submission" date="2023-01" db="EMBL/GenBank/DDBJ databases">
        <title>Genome assembly of the deep-sea coral Lophelia pertusa.</title>
        <authorList>
            <person name="Herrera S."/>
            <person name="Cordes E."/>
        </authorList>
    </citation>
    <scope>NUCLEOTIDE SEQUENCE</scope>
    <source>
        <strain evidence="1">USNM1676648</strain>
        <tissue evidence="1">Polyp</tissue>
    </source>
</reference>
<dbReference type="GO" id="GO:0001517">
    <property type="term" value="F:N-acetylglucosamine 6-O-sulfotransferase activity"/>
    <property type="evidence" value="ECO:0007669"/>
    <property type="project" value="TreeGrafter"/>
</dbReference>
<dbReference type="PANTHER" id="PTHR10704:SF44">
    <property type="entry name" value="LD35051P-RELATED"/>
    <property type="match status" value="1"/>
</dbReference>
<dbReference type="Proteomes" id="UP001163046">
    <property type="component" value="Unassembled WGS sequence"/>
</dbReference>
<protein>
    <recommendedName>
        <fullName evidence="3">Sulfotransferase</fullName>
    </recommendedName>
</protein>
<comment type="caution">
    <text evidence="1">The sequence shown here is derived from an EMBL/GenBank/DDBJ whole genome shotgun (WGS) entry which is preliminary data.</text>
</comment>
<gene>
    <name evidence="1" type="ORF">OS493_029130</name>
</gene>
<dbReference type="AlphaFoldDB" id="A0A9X0CF37"/>
<evidence type="ECO:0000313" key="1">
    <source>
        <dbReference type="EMBL" id="KAJ7325704.1"/>
    </source>
</evidence>
<dbReference type="InterPro" id="IPR051135">
    <property type="entry name" value="Gal/GlcNAc/GalNAc_ST"/>
</dbReference>
<dbReference type="Gene3D" id="3.40.50.300">
    <property type="entry name" value="P-loop containing nucleotide triphosphate hydrolases"/>
    <property type="match status" value="1"/>
</dbReference>
<evidence type="ECO:0008006" key="3">
    <source>
        <dbReference type="Google" id="ProtNLM"/>
    </source>
</evidence>
<keyword evidence="2" id="KW-1185">Reference proteome</keyword>
<dbReference type="GO" id="GO:0006790">
    <property type="term" value="P:sulfur compound metabolic process"/>
    <property type="evidence" value="ECO:0007669"/>
    <property type="project" value="TreeGrafter"/>
</dbReference>
<evidence type="ECO:0000313" key="2">
    <source>
        <dbReference type="Proteomes" id="UP001163046"/>
    </source>
</evidence>